<dbReference type="UniPathway" id="UPA00219"/>
<dbReference type="InterPro" id="IPR007235">
    <property type="entry name" value="Glyco_trans_28_C"/>
</dbReference>
<keyword evidence="8 10" id="KW-0131">Cell cycle</keyword>
<evidence type="ECO:0000313" key="14">
    <source>
        <dbReference type="EMBL" id="KKT68405.1"/>
    </source>
</evidence>
<dbReference type="InterPro" id="IPR004276">
    <property type="entry name" value="GlycoTrans_28_N"/>
</dbReference>
<evidence type="ECO:0000259" key="12">
    <source>
        <dbReference type="Pfam" id="PF03033"/>
    </source>
</evidence>
<dbReference type="SUPFAM" id="SSF53756">
    <property type="entry name" value="UDP-Glycosyltransferase/glycogen phosphorylase"/>
    <property type="match status" value="1"/>
</dbReference>
<feature type="transmembrane region" description="Helical" evidence="11">
    <location>
        <begin position="71"/>
        <end position="89"/>
    </location>
</feature>
<feature type="binding site" evidence="10">
    <location>
        <position position="284"/>
    </location>
    <ligand>
        <name>UDP-N-acetyl-alpha-D-glucosamine</name>
        <dbReference type="ChEBI" id="CHEBI:57705"/>
    </ligand>
</feature>
<dbReference type="GO" id="GO:0009252">
    <property type="term" value="P:peptidoglycan biosynthetic process"/>
    <property type="evidence" value="ECO:0007669"/>
    <property type="project" value="UniProtKB-UniRule"/>
</dbReference>
<evidence type="ECO:0000256" key="10">
    <source>
        <dbReference type="HAMAP-Rule" id="MF_00033"/>
    </source>
</evidence>
<dbReference type="GO" id="GO:0071555">
    <property type="term" value="P:cell wall organization"/>
    <property type="evidence" value="ECO:0007669"/>
    <property type="project" value="UniProtKB-KW"/>
</dbReference>
<keyword evidence="6 10" id="KW-0573">Peptidoglycan synthesis</keyword>
<evidence type="ECO:0000256" key="6">
    <source>
        <dbReference type="ARBA" id="ARBA00022984"/>
    </source>
</evidence>
<feature type="binding site" evidence="10">
    <location>
        <position position="164"/>
    </location>
    <ligand>
        <name>UDP-N-acetyl-alpha-D-glucosamine</name>
        <dbReference type="ChEBI" id="CHEBI:57705"/>
    </ligand>
</feature>
<dbReference type="CDD" id="cd03785">
    <property type="entry name" value="GT28_MurG"/>
    <property type="match status" value="1"/>
</dbReference>
<evidence type="ECO:0000256" key="4">
    <source>
        <dbReference type="ARBA" id="ARBA00022679"/>
    </source>
</evidence>
<keyword evidence="2 10" id="KW-0132">Cell division</keyword>
<dbReference type="PANTHER" id="PTHR21015:SF22">
    <property type="entry name" value="GLYCOSYLTRANSFERASE"/>
    <property type="match status" value="1"/>
</dbReference>
<feature type="domain" description="Glycosyl transferase family 28 C-terminal" evidence="13">
    <location>
        <begin position="187"/>
        <end position="324"/>
    </location>
</feature>
<comment type="pathway">
    <text evidence="10">Cell wall biogenesis; peptidoglycan biosynthesis.</text>
</comment>
<keyword evidence="11" id="KW-1133">Transmembrane helix</keyword>
<dbReference type="HAMAP" id="MF_00033">
    <property type="entry name" value="MurG"/>
    <property type="match status" value="1"/>
</dbReference>
<dbReference type="GO" id="GO:0050511">
    <property type="term" value="F:undecaprenyldiphospho-muramoylpentapeptide beta-N-acetylglucosaminyltransferase activity"/>
    <property type="evidence" value="ECO:0007669"/>
    <property type="project" value="UniProtKB-UniRule"/>
</dbReference>
<keyword evidence="3 10" id="KW-0328">Glycosyltransferase</keyword>
<keyword evidence="4 10" id="KW-0808">Transferase</keyword>
<protein>
    <recommendedName>
        <fullName evidence="10">UDP-N-acetylglucosamine--N-acetylmuramyl-(pentapeptide) pyrophosphoryl-undecaprenol N-acetylglucosamine transferase</fullName>
        <ecNumber evidence="10">2.4.1.227</ecNumber>
    </recommendedName>
    <alternativeName>
        <fullName evidence="10">Undecaprenyl-PP-MurNAc-pentapeptide-UDPGlcNAc GlcNAc transferase</fullName>
    </alternativeName>
</protein>
<dbReference type="GO" id="GO:0005886">
    <property type="term" value="C:plasma membrane"/>
    <property type="evidence" value="ECO:0007669"/>
    <property type="project" value="UniProtKB-SubCell"/>
</dbReference>
<dbReference type="Proteomes" id="UP000034154">
    <property type="component" value="Unassembled WGS sequence"/>
</dbReference>
<evidence type="ECO:0000256" key="5">
    <source>
        <dbReference type="ARBA" id="ARBA00022960"/>
    </source>
</evidence>
<keyword evidence="11" id="KW-0812">Transmembrane</keyword>
<comment type="function">
    <text evidence="10">Cell wall formation. Catalyzes the transfer of a GlcNAc subunit on undecaprenyl-pyrophosphoryl-MurNAc-pentapeptide (lipid intermediate I) to form undecaprenyl-pyrophosphoryl-MurNAc-(pentapeptide)GlcNAc (lipid intermediate II).</text>
</comment>
<keyword evidence="5 10" id="KW-0133">Cell shape</keyword>
<dbReference type="AlphaFoldDB" id="A0A0G1JAT8"/>
<evidence type="ECO:0000256" key="7">
    <source>
        <dbReference type="ARBA" id="ARBA00023136"/>
    </source>
</evidence>
<dbReference type="PATRIC" id="fig|1619000.3.peg.991"/>
<dbReference type="GO" id="GO:0051301">
    <property type="term" value="P:cell division"/>
    <property type="evidence" value="ECO:0007669"/>
    <property type="project" value="UniProtKB-KW"/>
</dbReference>
<comment type="caution">
    <text evidence="14">The sequence shown here is derived from an EMBL/GenBank/DDBJ whole genome shotgun (WGS) entry which is preliminary data.</text>
</comment>
<dbReference type="Pfam" id="PF03033">
    <property type="entry name" value="Glyco_transf_28"/>
    <property type="match status" value="1"/>
</dbReference>
<name>A0A0G1JAT8_9BACT</name>
<keyword evidence="7 10" id="KW-0472">Membrane</keyword>
<evidence type="ECO:0000256" key="3">
    <source>
        <dbReference type="ARBA" id="ARBA00022676"/>
    </source>
</evidence>
<comment type="similarity">
    <text evidence="10">Belongs to the glycosyltransferase 28 family. MurG subfamily.</text>
</comment>
<accession>A0A0G1JAT8</accession>
<evidence type="ECO:0000256" key="1">
    <source>
        <dbReference type="ARBA" id="ARBA00022475"/>
    </source>
</evidence>
<evidence type="ECO:0000256" key="9">
    <source>
        <dbReference type="ARBA" id="ARBA00023316"/>
    </source>
</evidence>
<dbReference type="GO" id="GO:0008360">
    <property type="term" value="P:regulation of cell shape"/>
    <property type="evidence" value="ECO:0007669"/>
    <property type="project" value="UniProtKB-KW"/>
</dbReference>
<evidence type="ECO:0000256" key="11">
    <source>
        <dbReference type="SAM" id="Phobius"/>
    </source>
</evidence>
<keyword evidence="1 10" id="KW-1003">Cell membrane</keyword>
<dbReference type="PANTHER" id="PTHR21015">
    <property type="entry name" value="UDP-N-ACETYLGLUCOSAMINE--N-ACETYLMURAMYL-(PENTAPEPTIDE) PYROPHOSPHORYL-UNDECAPRENOL N-ACETYLGLUCOSAMINE TRANSFERASE 1"/>
    <property type="match status" value="1"/>
</dbReference>
<gene>
    <name evidence="10" type="primary">murG</name>
    <name evidence="14" type="ORF">UW63_C0078G0001</name>
</gene>
<reference evidence="14 15" key="1">
    <citation type="journal article" date="2015" name="Nature">
        <title>rRNA introns, odd ribosomes, and small enigmatic genomes across a large radiation of phyla.</title>
        <authorList>
            <person name="Brown C.T."/>
            <person name="Hug L.A."/>
            <person name="Thomas B.C."/>
            <person name="Sharon I."/>
            <person name="Castelle C.J."/>
            <person name="Singh A."/>
            <person name="Wilkins M.J."/>
            <person name="Williams K.H."/>
            <person name="Banfield J.F."/>
        </authorList>
    </citation>
    <scope>NUCLEOTIDE SEQUENCE [LARGE SCALE GENOMIC DNA]</scope>
</reference>
<feature type="domain" description="Glycosyltransferase family 28 N-terminal" evidence="12">
    <location>
        <begin position="4"/>
        <end position="142"/>
    </location>
</feature>
<dbReference type="EMBL" id="LCJB01000078">
    <property type="protein sequence ID" value="KKT68405.1"/>
    <property type="molecule type" value="Genomic_DNA"/>
</dbReference>
<evidence type="ECO:0000256" key="2">
    <source>
        <dbReference type="ARBA" id="ARBA00022618"/>
    </source>
</evidence>
<evidence type="ECO:0000256" key="8">
    <source>
        <dbReference type="ARBA" id="ARBA00023306"/>
    </source>
</evidence>
<dbReference type="Pfam" id="PF04101">
    <property type="entry name" value="Glyco_tran_28_C"/>
    <property type="match status" value="1"/>
</dbReference>
<dbReference type="InterPro" id="IPR006009">
    <property type="entry name" value="GlcNAc_MurG"/>
</dbReference>
<comment type="subcellular location">
    <subcellularLocation>
        <location evidence="10">Cell membrane</location>
        <topology evidence="10">Peripheral membrane protein</topology>
        <orientation evidence="10">Cytoplasmic side</orientation>
    </subcellularLocation>
</comment>
<dbReference type="GO" id="GO:0051991">
    <property type="term" value="F:UDP-N-acetyl-D-glucosamine:N-acetylmuramoyl-L-alanyl-D-glutamyl-meso-2,6-diaminopimelyl-D-alanyl-D-alanine-diphosphoundecaprenol 4-beta-N-acetylglucosaminlytransferase activity"/>
    <property type="evidence" value="ECO:0007669"/>
    <property type="project" value="RHEA"/>
</dbReference>
<proteinExistence type="inferred from homology"/>
<comment type="catalytic activity">
    <reaction evidence="10">
        <text>di-trans,octa-cis-undecaprenyl diphospho-N-acetyl-alpha-D-muramoyl-L-alanyl-D-glutamyl-meso-2,6-diaminopimeloyl-D-alanyl-D-alanine + UDP-N-acetyl-alpha-D-glucosamine = di-trans,octa-cis-undecaprenyl diphospho-[N-acetyl-alpha-D-glucosaminyl-(1-&gt;4)]-N-acetyl-alpha-D-muramoyl-L-alanyl-D-glutamyl-meso-2,6-diaminopimeloyl-D-alanyl-D-alanine + UDP + H(+)</text>
        <dbReference type="Rhea" id="RHEA:31227"/>
        <dbReference type="ChEBI" id="CHEBI:15378"/>
        <dbReference type="ChEBI" id="CHEBI:57705"/>
        <dbReference type="ChEBI" id="CHEBI:58223"/>
        <dbReference type="ChEBI" id="CHEBI:61387"/>
        <dbReference type="ChEBI" id="CHEBI:61388"/>
        <dbReference type="EC" id="2.4.1.227"/>
    </reaction>
</comment>
<dbReference type="GO" id="GO:0005975">
    <property type="term" value="P:carbohydrate metabolic process"/>
    <property type="evidence" value="ECO:0007669"/>
    <property type="project" value="InterPro"/>
</dbReference>
<comment type="caution">
    <text evidence="10">Lacks conserved residue(s) required for the propagation of feature annotation.</text>
</comment>
<evidence type="ECO:0000313" key="15">
    <source>
        <dbReference type="Proteomes" id="UP000034154"/>
    </source>
</evidence>
<sequence length="360" mass="39186">MKKILFCGGGTLGPVTPLLAIIEAWRKTDASAEFVFVGTPHGPERELMVKEEIVFHCLPVAKFPRYPSLEWIYLPFRLVAALYTAWLVLKKEKPLLIVSAGGYTSVPLVIIGWFLSIPSLVHQQDVYPLLSNKIAAPFASAVTVAWEKSLKDFPKGKLIGNPVRSAFLRVEKSEAIKHFGLNENKPTVLILGGGTGSIWLNKTVSEISDELLLRANVIHLTGKGKMVKSRSVDGYRAFELLTDEMPSAFAAADLVVCRAGMATITELAATKKAAVVIPLPNSPQEDNAAVVKAAGVVLYQAEIDSKKLLSIIVGLLDDQTRREDLGKKIAEVLRTNVAGEMVELAEKTITAARQTKPDCC</sequence>
<dbReference type="Gene3D" id="3.40.50.2000">
    <property type="entry name" value="Glycogen Phosphorylase B"/>
    <property type="match status" value="2"/>
</dbReference>
<keyword evidence="9 10" id="KW-0961">Cell wall biogenesis/degradation</keyword>
<dbReference type="EC" id="2.4.1.227" evidence="10"/>
<evidence type="ECO:0000259" key="13">
    <source>
        <dbReference type="Pfam" id="PF04101"/>
    </source>
</evidence>
<feature type="transmembrane region" description="Helical" evidence="11">
    <location>
        <begin position="96"/>
        <end position="115"/>
    </location>
</feature>
<organism evidence="14 15">
    <name type="scientific">Candidatus Uhrbacteria bacterium GW2011_GWF2_44_350</name>
    <dbReference type="NCBI Taxonomy" id="1619000"/>
    <lineage>
        <taxon>Bacteria</taxon>
        <taxon>Candidatus Uhriibacteriota</taxon>
    </lineage>
</organism>